<evidence type="ECO:0000313" key="6">
    <source>
        <dbReference type="EMBL" id="TCJ18356.1"/>
    </source>
</evidence>
<reference evidence="6 7" key="1">
    <citation type="submission" date="2019-03" db="EMBL/GenBank/DDBJ databases">
        <title>Whole genome sequence of a novel Rubrobacter taiwanensis strain, isolated from Yellowstone National Park.</title>
        <authorList>
            <person name="Freed S."/>
            <person name="Ramaley R.F."/>
            <person name="Kyndt J.A."/>
        </authorList>
    </citation>
    <scope>NUCLEOTIDE SEQUENCE [LARGE SCALE GENOMIC DNA]</scope>
    <source>
        <strain evidence="6 7">Yellowstone</strain>
    </source>
</reference>
<evidence type="ECO:0000256" key="5">
    <source>
        <dbReference type="SAM" id="Phobius"/>
    </source>
</evidence>
<keyword evidence="5" id="KW-0472">Membrane</keyword>
<dbReference type="RefSeq" id="WP_132690044.1">
    <property type="nucleotide sequence ID" value="NZ_SKBU01000012.1"/>
</dbReference>
<keyword evidence="4" id="KW-0732">Signal</keyword>
<organism evidence="6 7">
    <name type="scientific">Rubrobacter taiwanensis</name>
    <dbReference type="NCBI Taxonomy" id="185139"/>
    <lineage>
        <taxon>Bacteria</taxon>
        <taxon>Bacillati</taxon>
        <taxon>Actinomycetota</taxon>
        <taxon>Rubrobacteria</taxon>
        <taxon>Rubrobacterales</taxon>
        <taxon>Rubrobacteraceae</taxon>
        <taxon>Rubrobacter</taxon>
    </lineage>
</organism>
<evidence type="ECO:0000256" key="3">
    <source>
        <dbReference type="ARBA" id="ARBA00022448"/>
    </source>
</evidence>
<dbReference type="EMBL" id="SKBU01000012">
    <property type="protein sequence ID" value="TCJ18356.1"/>
    <property type="molecule type" value="Genomic_DNA"/>
</dbReference>
<dbReference type="InterPro" id="IPR006059">
    <property type="entry name" value="SBP"/>
</dbReference>
<dbReference type="InterPro" id="IPR050490">
    <property type="entry name" value="Bact_solute-bd_prot1"/>
</dbReference>
<sequence length="435" mass="47921">MLGRRKLTRRQFVAGMGMAAGLAMLGGCGGGARVGDGPRTVEEASGTVTLTGFSSSPAEEERLREMLADFEEANPEIQVDYQVTTGDYMQRLVTQLSSNTAADVFYLDSLFAPQLIATGALRPLDDYIEGSEVIDPADFYRPLVDAFTSLEDGMIYGMPKDYSILGLFYSLELFEQAGLDPDSPPATWDEVWEYGRKLTDGDGRWGLSLQPELPRYLAFALQQDAPIIDDERNVMPNLEGNLRALEFFAGMYTGPEKIAVQPADTGAQWAGDALGKGGIGMVFEGNWAIPFLNDTYPDREYRIAPLPYEGGQDSLLFTVAYCMNANAENPDAAWKLIEYLTGREGQRRWGELGLAIPPREDAVQSYLDQHPQARALVDSTPEATAWQLNTSDPQPVLDNSNNSIQRAFSSGPEQFRSILEEWKSTVESDVERADG</sequence>
<dbReference type="PROSITE" id="PS51318">
    <property type="entry name" value="TAT"/>
    <property type="match status" value="1"/>
</dbReference>
<dbReference type="GO" id="GO:0030313">
    <property type="term" value="C:cell envelope"/>
    <property type="evidence" value="ECO:0007669"/>
    <property type="project" value="UniProtKB-SubCell"/>
</dbReference>
<feature type="transmembrane region" description="Helical" evidence="5">
    <location>
        <begin position="12"/>
        <end position="32"/>
    </location>
</feature>
<comment type="caution">
    <text evidence="6">The sequence shown here is derived from an EMBL/GenBank/DDBJ whole genome shotgun (WGS) entry which is preliminary data.</text>
</comment>
<dbReference type="SUPFAM" id="SSF53850">
    <property type="entry name" value="Periplasmic binding protein-like II"/>
    <property type="match status" value="1"/>
</dbReference>
<name>A0A4R1BLY4_9ACTN</name>
<keyword evidence="5" id="KW-0812">Transmembrane</keyword>
<evidence type="ECO:0000256" key="2">
    <source>
        <dbReference type="ARBA" id="ARBA00008520"/>
    </source>
</evidence>
<accession>A0A4R1BLY4</accession>
<dbReference type="CDD" id="cd14748">
    <property type="entry name" value="PBP2_UgpB"/>
    <property type="match status" value="1"/>
</dbReference>
<gene>
    <name evidence="6" type="ORF">E0L93_06355</name>
</gene>
<comment type="similarity">
    <text evidence="2">Belongs to the bacterial solute-binding protein 1 family.</text>
</comment>
<protein>
    <submittedName>
        <fullName evidence="6">ABC transporter substrate-binding protein</fullName>
    </submittedName>
</protein>
<dbReference type="PROSITE" id="PS51257">
    <property type="entry name" value="PROKAR_LIPOPROTEIN"/>
    <property type="match status" value="1"/>
</dbReference>
<dbReference type="PANTHER" id="PTHR43649:SF31">
    <property type="entry name" value="SN-GLYCEROL-3-PHOSPHATE-BINDING PERIPLASMIC PROTEIN UGPB"/>
    <property type="match status" value="1"/>
</dbReference>
<comment type="subcellular location">
    <subcellularLocation>
        <location evidence="1">Cell envelope</location>
    </subcellularLocation>
</comment>
<dbReference type="Proteomes" id="UP000295244">
    <property type="component" value="Unassembled WGS sequence"/>
</dbReference>
<dbReference type="AlphaFoldDB" id="A0A4R1BLY4"/>
<evidence type="ECO:0000313" key="7">
    <source>
        <dbReference type="Proteomes" id="UP000295244"/>
    </source>
</evidence>
<proteinExistence type="inferred from homology"/>
<dbReference type="Pfam" id="PF13416">
    <property type="entry name" value="SBP_bac_8"/>
    <property type="match status" value="1"/>
</dbReference>
<keyword evidence="7" id="KW-1185">Reference proteome</keyword>
<dbReference type="InterPro" id="IPR006311">
    <property type="entry name" value="TAT_signal"/>
</dbReference>
<keyword evidence="3" id="KW-0813">Transport</keyword>
<evidence type="ECO:0000256" key="1">
    <source>
        <dbReference type="ARBA" id="ARBA00004196"/>
    </source>
</evidence>
<evidence type="ECO:0000256" key="4">
    <source>
        <dbReference type="ARBA" id="ARBA00022729"/>
    </source>
</evidence>
<dbReference type="PANTHER" id="PTHR43649">
    <property type="entry name" value="ARABINOSE-BINDING PROTEIN-RELATED"/>
    <property type="match status" value="1"/>
</dbReference>
<dbReference type="OrthoDB" id="366726at2"/>
<dbReference type="Gene3D" id="3.40.190.10">
    <property type="entry name" value="Periplasmic binding protein-like II"/>
    <property type="match status" value="1"/>
</dbReference>
<keyword evidence="5" id="KW-1133">Transmembrane helix</keyword>